<dbReference type="Pfam" id="PF05362">
    <property type="entry name" value="Lon_C"/>
    <property type="match status" value="1"/>
</dbReference>
<dbReference type="RefSeq" id="WP_176239825.1">
    <property type="nucleotide sequence ID" value="NZ_AP024412.1"/>
</dbReference>
<protein>
    <recommendedName>
        <fullName evidence="1">Lon proteolytic domain-containing protein</fullName>
    </recommendedName>
</protein>
<dbReference type="InterPro" id="IPR014721">
    <property type="entry name" value="Ribsml_uS5_D2-typ_fold_subgr"/>
</dbReference>
<dbReference type="Gene3D" id="3.30.230.10">
    <property type="match status" value="1"/>
</dbReference>
<proteinExistence type="predicted"/>
<keyword evidence="3" id="KW-1185">Reference proteome</keyword>
<dbReference type="InterPro" id="IPR020568">
    <property type="entry name" value="Ribosomal_Su5_D2-typ_SF"/>
</dbReference>
<dbReference type="Proteomes" id="UP000620133">
    <property type="component" value="Chromosome"/>
</dbReference>
<dbReference type="InterPro" id="IPR008269">
    <property type="entry name" value="Lon_proteolytic"/>
</dbReference>
<dbReference type="KEGG" id="manr:MPAN_008750"/>
<dbReference type="AlphaFoldDB" id="A0A7U9XW86"/>
<reference evidence="2" key="1">
    <citation type="submission" date="2021-01" db="EMBL/GenBank/DDBJ databases">
        <title>Draft genome sequence of Acholeplasmataceae bacterium strain Mahy22.</title>
        <authorList>
            <person name="Watanabe M."/>
            <person name="Kojima H."/>
            <person name="Fukui M."/>
        </authorList>
    </citation>
    <scope>NUCLEOTIDE SEQUENCE</scope>
    <source>
        <strain evidence="2">Mahy22</strain>
    </source>
</reference>
<dbReference type="GO" id="GO:0006508">
    <property type="term" value="P:proteolysis"/>
    <property type="evidence" value="ECO:0007669"/>
    <property type="project" value="InterPro"/>
</dbReference>
<accession>A0A7U9XW86</accession>
<dbReference type="SUPFAM" id="SSF54211">
    <property type="entry name" value="Ribosomal protein S5 domain 2-like"/>
    <property type="match status" value="1"/>
</dbReference>
<name>A0A7U9XW86_9MOLU</name>
<dbReference type="GO" id="GO:0004176">
    <property type="term" value="F:ATP-dependent peptidase activity"/>
    <property type="evidence" value="ECO:0007669"/>
    <property type="project" value="InterPro"/>
</dbReference>
<dbReference type="EMBL" id="AP024412">
    <property type="protein sequence ID" value="BCR35982.1"/>
    <property type="molecule type" value="Genomic_DNA"/>
</dbReference>
<evidence type="ECO:0000313" key="2">
    <source>
        <dbReference type="EMBL" id="BCR35982.1"/>
    </source>
</evidence>
<organism evidence="2 3">
    <name type="scientific">Mariniplasma anaerobium</name>
    <dbReference type="NCBI Taxonomy" id="2735436"/>
    <lineage>
        <taxon>Bacteria</taxon>
        <taxon>Bacillati</taxon>
        <taxon>Mycoplasmatota</taxon>
        <taxon>Mollicutes</taxon>
        <taxon>Acholeplasmatales</taxon>
        <taxon>Acholeplasmataceae</taxon>
        <taxon>Mariniplasma</taxon>
    </lineage>
</organism>
<feature type="domain" description="Lon proteolytic" evidence="1">
    <location>
        <begin position="232"/>
        <end position="305"/>
    </location>
</feature>
<dbReference type="GO" id="GO:0004252">
    <property type="term" value="F:serine-type endopeptidase activity"/>
    <property type="evidence" value="ECO:0007669"/>
    <property type="project" value="InterPro"/>
</dbReference>
<evidence type="ECO:0000259" key="1">
    <source>
        <dbReference type="Pfam" id="PF05362"/>
    </source>
</evidence>
<gene>
    <name evidence="2" type="ORF">MPAN_008750</name>
</gene>
<sequence length="329" mass="37596">MLTFLKEHKIGIIIGFFAYIYVLFVAVAPTNYNVTAPGGLTAVESNFIIEDHEMPDQFFSIYVYSYDPITAFQFMVLQNNEQFVLRKPTIREQENTIIDEYRQGQISKSVSYQISLIKAYTMAQDQDDTIIMDYGFEGLYIYDFPKRLDEVSIGDVIKEINGQLYADYEPQEFFDLSSHQQVTYLIQKNDGTEYVLNYDQIEGDVSFWFYPKYDIYQAFPAYELPGLNSTVGGPSGGMLQTLSIYVSLLKLNIPDIKISGTGTINSDGTIGRIGGIRQKIYTAEFNKVDVFFIPESHLDEIDGIDYSFVIVPVETIEEAANWLYETYNG</sequence>
<evidence type="ECO:0000313" key="3">
    <source>
        <dbReference type="Proteomes" id="UP000620133"/>
    </source>
</evidence>